<comment type="caution">
    <text evidence="3">The sequence shown here is derived from an EMBL/GenBank/DDBJ whole genome shotgun (WGS) entry which is preliminary data.</text>
</comment>
<dbReference type="Pfam" id="PF01791">
    <property type="entry name" value="DeoC"/>
    <property type="match status" value="1"/>
</dbReference>
<name>X1C841_9ZZZZ</name>
<evidence type="ECO:0000313" key="3">
    <source>
        <dbReference type="EMBL" id="GAH04246.1"/>
    </source>
</evidence>
<evidence type="ECO:0000256" key="1">
    <source>
        <dbReference type="ARBA" id="ARBA00008679"/>
    </source>
</evidence>
<feature type="non-terminal residue" evidence="3">
    <location>
        <position position="1"/>
    </location>
</feature>
<reference evidence="3" key="1">
    <citation type="journal article" date="2014" name="Front. Microbiol.">
        <title>High frequency of phylogenetically diverse reductive dehalogenase-homologous genes in deep subseafloor sedimentary metagenomes.</title>
        <authorList>
            <person name="Kawai M."/>
            <person name="Futagami T."/>
            <person name="Toyoda A."/>
            <person name="Takaki Y."/>
            <person name="Nishi S."/>
            <person name="Hori S."/>
            <person name="Arai W."/>
            <person name="Tsubouchi T."/>
            <person name="Morono Y."/>
            <person name="Uchiyama I."/>
            <person name="Ito T."/>
            <person name="Fujiyama A."/>
            <person name="Inagaki F."/>
            <person name="Takami H."/>
        </authorList>
    </citation>
    <scope>NUCLEOTIDE SEQUENCE</scope>
    <source>
        <strain evidence="3">Expedition CK06-06</strain>
    </source>
</reference>
<keyword evidence="2" id="KW-0456">Lyase</keyword>
<evidence type="ECO:0000256" key="2">
    <source>
        <dbReference type="ARBA" id="ARBA00023239"/>
    </source>
</evidence>
<dbReference type="GO" id="GO:1902777">
    <property type="term" value="P:6-sulfoquinovose(1-) catabolic process"/>
    <property type="evidence" value="ECO:0007669"/>
    <property type="project" value="TreeGrafter"/>
</dbReference>
<dbReference type="PANTHER" id="PTHR39340:SF1">
    <property type="entry name" value="SULFOFRUCTOSEPHOSPHATE ALDOLASE"/>
    <property type="match status" value="1"/>
</dbReference>
<dbReference type="GO" id="GO:0061595">
    <property type="term" value="F:6-deoxy-6-sulfofructose-1-phosphate aldolase activity"/>
    <property type="evidence" value="ECO:0007669"/>
    <property type="project" value="TreeGrafter"/>
</dbReference>
<dbReference type="SUPFAM" id="SSF51569">
    <property type="entry name" value="Aldolase"/>
    <property type="match status" value="1"/>
</dbReference>
<dbReference type="Gene3D" id="3.20.20.70">
    <property type="entry name" value="Aldolase class I"/>
    <property type="match status" value="1"/>
</dbReference>
<dbReference type="PANTHER" id="PTHR39340">
    <property type="entry name" value="SULFOFRUCTOSEPHOSPHATE ALDOLASE"/>
    <property type="match status" value="1"/>
</dbReference>
<gene>
    <name evidence="3" type="ORF">S01H4_46159</name>
</gene>
<dbReference type="InterPro" id="IPR002915">
    <property type="entry name" value="DeoC/FbaB/LacD_aldolase"/>
</dbReference>
<dbReference type="InterPro" id="IPR013785">
    <property type="entry name" value="Aldolase_TIM"/>
</dbReference>
<sequence length="177" mass="19769">CRRYDIPLYLEAVSYSIDPKLDKNSAGFAARRPGLIREIASRLGALGPDVLKLEFPVDVFNDPEEGNWARACEAVSEAAECPWAVLSAGVDFDMFKRQVEIACRWGASGYIAGRAVWKEGVPMPPQQRDDWLRKIAAARLDQLAEIADQHARPWRDFFPGIENTPSSGWLDSYQGLS</sequence>
<dbReference type="AlphaFoldDB" id="X1C841"/>
<organism evidence="3">
    <name type="scientific">marine sediment metagenome</name>
    <dbReference type="NCBI Taxonomy" id="412755"/>
    <lineage>
        <taxon>unclassified sequences</taxon>
        <taxon>metagenomes</taxon>
        <taxon>ecological metagenomes</taxon>
    </lineage>
</organism>
<comment type="similarity">
    <text evidence="1">Belongs to the aldolase LacD family.</text>
</comment>
<proteinExistence type="inferred from homology"/>
<dbReference type="EMBL" id="BART01025768">
    <property type="protein sequence ID" value="GAH04246.1"/>
    <property type="molecule type" value="Genomic_DNA"/>
</dbReference>
<accession>X1C841</accession>
<evidence type="ECO:0008006" key="4">
    <source>
        <dbReference type="Google" id="ProtNLM"/>
    </source>
</evidence>
<dbReference type="InterPro" id="IPR050552">
    <property type="entry name" value="LacD_aldolase"/>
</dbReference>
<protein>
    <recommendedName>
        <fullName evidence="4">DUF2090 domain-containing protein</fullName>
    </recommendedName>
</protein>